<organism evidence="2 3">
    <name type="scientific">Batillaria attramentaria</name>
    <dbReference type="NCBI Taxonomy" id="370345"/>
    <lineage>
        <taxon>Eukaryota</taxon>
        <taxon>Metazoa</taxon>
        <taxon>Spiralia</taxon>
        <taxon>Lophotrochozoa</taxon>
        <taxon>Mollusca</taxon>
        <taxon>Gastropoda</taxon>
        <taxon>Caenogastropoda</taxon>
        <taxon>Sorbeoconcha</taxon>
        <taxon>Cerithioidea</taxon>
        <taxon>Batillariidae</taxon>
        <taxon>Batillaria</taxon>
    </lineage>
</organism>
<feature type="compositionally biased region" description="Low complexity" evidence="1">
    <location>
        <begin position="761"/>
        <end position="806"/>
    </location>
</feature>
<accession>A0ABD0LQI2</accession>
<feature type="compositionally biased region" description="Polar residues" evidence="1">
    <location>
        <begin position="362"/>
        <end position="372"/>
    </location>
</feature>
<name>A0ABD0LQI2_9CAEN</name>
<feature type="compositionally biased region" description="Polar residues" evidence="1">
    <location>
        <begin position="998"/>
        <end position="1013"/>
    </location>
</feature>
<feature type="region of interest" description="Disordered" evidence="1">
    <location>
        <begin position="534"/>
        <end position="1126"/>
    </location>
</feature>
<feature type="non-terminal residue" evidence="2">
    <location>
        <position position="1126"/>
    </location>
</feature>
<feature type="compositionally biased region" description="Basic and acidic residues" evidence="1">
    <location>
        <begin position="593"/>
        <end position="616"/>
    </location>
</feature>
<feature type="compositionally biased region" description="Low complexity" evidence="1">
    <location>
        <begin position="985"/>
        <end position="997"/>
    </location>
</feature>
<feature type="compositionally biased region" description="Low complexity" evidence="1">
    <location>
        <begin position="183"/>
        <end position="217"/>
    </location>
</feature>
<dbReference type="Proteomes" id="UP001519460">
    <property type="component" value="Unassembled WGS sequence"/>
</dbReference>
<gene>
    <name evidence="2" type="ORF">BaRGS_00007297</name>
</gene>
<feature type="compositionally biased region" description="Low complexity" evidence="1">
    <location>
        <begin position="853"/>
        <end position="868"/>
    </location>
</feature>
<feature type="compositionally biased region" description="Low complexity" evidence="1">
    <location>
        <begin position="99"/>
        <end position="145"/>
    </location>
</feature>
<protein>
    <submittedName>
        <fullName evidence="2">Uncharacterized protein</fullName>
    </submittedName>
</protein>
<feature type="compositionally biased region" description="Polar residues" evidence="1">
    <location>
        <begin position="640"/>
        <end position="662"/>
    </location>
</feature>
<dbReference type="AlphaFoldDB" id="A0ABD0LQI2"/>
<reference evidence="2 3" key="1">
    <citation type="journal article" date="2023" name="Sci. Data">
        <title>Genome assembly of the Korean intertidal mud-creeper Batillaria attramentaria.</title>
        <authorList>
            <person name="Patra A.K."/>
            <person name="Ho P.T."/>
            <person name="Jun S."/>
            <person name="Lee S.J."/>
            <person name="Kim Y."/>
            <person name="Won Y.J."/>
        </authorList>
    </citation>
    <scope>NUCLEOTIDE SEQUENCE [LARGE SCALE GENOMIC DNA]</scope>
    <source>
        <strain evidence="2">Wonlab-2016</strain>
    </source>
</reference>
<sequence>RRSFYASSSYHSDPVSLSPLISYDHGASRLSSQPHHYTPYYSNGSSSLSRCSSSLDAWSRTYPGRSEDVRDTMSRYTSSRYDSSSYKTFDPSTTGAYRSSNLTGYSSYGSGSRSADRLGSYSSNGVSSSSSGTALGSSGLGSYSSRSRHSDVSLPRSTSFGRSEVLSSSTPRSESDTTKTGYSSSLSRSSSLPSHSQEPRSSSYRHSTRSSTFTSDTTSDKDAAASERQLRLSQRRRQREEQAAYSETSSDNSKEPSVERASSLRRDSDSDSIGAYSGVYTRRRLRDKNAELGIQASSVAEEQEEKDGSGDVVQSAFRRPRRWRDGSWSSEDSTQAAASGATDAADATSGSARRRRVLEGGVSQTSADSETAGSAGVPVLDSGVESLSAERRRRRQQRLEATKQARGIQDEDVGRSEESSAGATRSWRQRLHDSGVSGVKQGDGESETTGSRRRSYDGESETSSRRRSQDGESESVGRRRSFRGIGDSASSRDGTPDAADLTTRRVSLEAEVETRAERIARYKEERRKQLAHIANITSGSGSEEKEVEALPSLFTAAKREKEEAAADVDKQSQSKTDGSAGGLTLTHRLRSLRGSDEDKLTTVTETSDREEKDDKPPAQSVDSKVISKDSGIKTPDTGKTDSSAPSATSSGKAGTPTTPSQTSARGRGSSSSEPPGRQKSPSPFTARKLPSAQEPVSARTSSASASDRSSRKASSSSSEQSSTRKPSESSSERRTHKSPSPASSRLMAATKSSAAKETHSAPRPSRGSASPKSSPSPRGSLSPRGSPAPADSLRSVRSSVTSTAATKGQPAIKQTLMPERGTKDAGTHVAAASSEEKKEESNRGSKSTDRDSGFGSSRLSSSSFSSARSPDKETVVKPHAPPSKTGRLQRTPHVEVSSSSSREGSEEKQVIVAGRIGQAGKTIGSVKRTSSLPSRKVADIAASGDRSAAPGAGLRERSSSQRTERTSSSSSQEGVVLHRHIGDGSPPARRTRASSSSQDGKVSNNFAGSTGVSKTVPDAGRKGLETNEKSKTDVAKPIEIATPVGPSSQMSPPALDDLLAKNAEYLSSDEESSSSPMDSPRATERRKLKTGEESSSSPMDSPRATERRKLKTGEEPRLRRSLRRKL</sequence>
<feature type="compositionally biased region" description="Low complexity" evidence="1">
    <location>
        <begin position="663"/>
        <end position="677"/>
    </location>
</feature>
<feature type="compositionally biased region" description="Basic and acidic residues" evidence="1">
    <location>
        <begin position="834"/>
        <end position="852"/>
    </location>
</feature>
<proteinExistence type="predicted"/>
<feature type="compositionally biased region" description="Basic and acidic residues" evidence="1">
    <location>
        <begin position="1081"/>
        <end position="1092"/>
    </location>
</feature>
<feature type="compositionally biased region" description="Low complexity" evidence="1">
    <location>
        <begin position="697"/>
        <end position="724"/>
    </location>
</feature>
<comment type="caution">
    <text evidence="2">The sequence shown here is derived from an EMBL/GenBank/DDBJ whole genome shotgun (WGS) entry which is preliminary data.</text>
</comment>
<keyword evidence="3" id="KW-1185">Reference proteome</keyword>
<feature type="compositionally biased region" description="Basic and acidic residues" evidence="1">
    <location>
        <begin position="454"/>
        <end position="470"/>
    </location>
</feature>
<feature type="compositionally biased region" description="Basic and acidic residues" evidence="1">
    <location>
        <begin position="1103"/>
        <end position="1118"/>
    </location>
</feature>
<feature type="compositionally biased region" description="Basic and acidic residues" evidence="1">
    <location>
        <begin position="218"/>
        <end position="230"/>
    </location>
</feature>
<feature type="compositionally biased region" description="Polar residues" evidence="1">
    <location>
        <begin position="155"/>
        <end position="182"/>
    </location>
</feature>
<feature type="compositionally biased region" description="Basic and acidic residues" evidence="1">
    <location>
        <begin position="625"/>
        <end position="639"/>
    </location>
</feature>
<feature type="region of interest" description="Disordered" evidence="1">
    <location>
        <begin position="64"/>
        <end position="508"/>
    </location>
</feature>
<dbReference type="EMBL" id="JACVVK020000031">
    <property type="protein sequence ID" value="KAK7501493.1"/>
    <property type="molecule type" value="Genomic_DNA"/>
</dbReference>
<feature type="compositionally biased region" description="Basic and acidic residues" evidence="1">
    <location>
        <begin position="954"/>
        <end position="965"/>
    </location>
</feature>
<feature type="compositionally biased region" description="Basic and acidic residues" evidence="1">
    <location>
        <begin position="557"/>
        <end position="572"/>
    </location>
</feature>
<feature type="non-terminal residue" evidence="2">
    <location>
        <position position="1"/>
    </location>
</feature>
<feature type="compositionally biased region" description="Low complexity" evidence="1">
    <location>
        <begin position="336"/>
        <end position="351"/>
    </location>
</feature>
<feature type="compositionally biased region" description="Low complexity" evidence="1">
    <location>
        <begin position="74"/>
        <end position="86"/>
    </location>
</feature>
<evidence type="ECO:0000313" key="3">
    <source>
        <dbReference type="Proteomes" id="UP001519460"/>
    </source>
</evidence>
<feature type="compositionally biased region" description="Basic and acidic residues" evidence="1">
    <location>
        <begin position="397"/>
        <end position="418"/>
    </location>
</feature>
<evidence type="ECO:0000256" key="1">
    <source>
        <dbReference type="SAM" id="MobiDB-lite"/>
    </source>
</evidence>
<feature type="compositionally biased region" description="Basic and acidic residues" evidence="1">
    <location>
        <begin position="252"/>
        <end position="269"/>
    </location>
</feature>
<evidence type="ECO:0000313" key="2">
    <source>
        <dbReference type="EMBL" id="KAK7501493.1"/>
    </source>
</evidence>
<feature type="compositionally biased region" description="Basic and acidic residues" evidence="1">
    <location>
        <begin position="1019"/>
        <end position="1036"/>
    </location>
</feature>